<protein>
    <submittedName>
        <fullName evidence="1">Uncharacterized protein</fullName>
    </submittedName>
</protein>
<evidence type="ECO:0000313" key="2">
    <source>
        <dbReference type="Proteomes" id="UP000824881"/>
    </source>
</evidence>
<dbReference type="Proteomes" id="UP000824881">
    <property type="component" value="Unassembled WGS sequence"/>
</dbReference>
<name>A0ACB7IUY8_PLECO</name>
<comment type="caution">
    <text evidence="1">The sequence shown here is derived from an EMBL/GenBank/DDBJ whole genome shotgun (WGS) entry which is preliminary data.</text>
</comment>
<keyword evidence="2" id="KW-1185">Reference proteome</keyword>
<reference evidence="1 2" key="1">
    <citation type="journal article" date="2021" name="Appl. Environ. Microbiol.">
        <title>Genetic linkage and physical mapping for an oyster mushroom Pleurotus cornucopiae and QTL analysis for the trait cap color.</title>
        <authorList>
            <person name="Zhang Y."/>
            <person name="Gao W."/>
            <person name="Sonnenberg A."/>
            <person name="Chen Q."/>
            <person name="Zhang J."/>
            <person name="Huang C."/>
        </authorList>
    </citation>
    <scope>NUCLEOTIDE SEQUENCE [LARGE SCALE GENOMIC DNA]</scope>
    <source>
        <strain evidence="1">CCMSSC00406</strain>
    </source>
</reference>
<sequence>MAEFDFTLVYIPGTENVLSDSLSRIYVNDAPGTEQAASEFVEFDEDSSCGFRRRTPIVVGDKAKLESLPLEGVSLALNAVRRGEATVAREFAKRMATKKFVLRGPHERTEGGSSVEVNKPNNGPTTIHNLLDKETVFDAESNLIPSTSAGHTLPTINSELVPTPQMLPPPPTTADHDTTTAPNASIVDVVAQQHKRDRNIDFLASIRNNYESDLFLSSIVKNPRHYKNFVLDDGLLYLIEGGRRLLCIPDTIIGGRIAKEIVIDEGHSLLAHLGPEKTLAYLREFAWWKHLSRDVYRFCESCRTCARSKPSNQRPYGLLRPLPIPSRPWDAIGIDFVGPLPKSSDRNVFYDSITVVIDLLTAMVHCQGDANTQ</sequence>
<dbReference type="EMBL" id="WQMT02000007">
    <property type="protein sequence ID" value="KAG9221448.1"/>
    <property type="molecule type" value="Genomic_DNA"/>
</dbReference>
<accession>A0ACB7IUY8</accession>
<gene>
    <name evidence="1" type="ORF">CCMSSC00406_0008296</name>
</gene>
<evidence type="ECO:0000313" key="1">
    <source>
        <dbReference type="EMBL" id="KAG9221448.1"/>
    </source>
</evidence>
<proteinExistence type="predicted"/>
<organism evidence="1 2">
    <name type="scientific">Pleurotus cornucopiae</name>
    <name type="common">Cornucopia mushroom</name>
    <dbReference type="NCBI Taxonomy" id="5321"/>
    <lineage>
        <taxon>Eukaryota</taxon>
        <taxon>Fungi</taxon>
        <taxon>Dikarya</taxon>
        <taxon>Basidiomycota</taxon>
        <taxon>Agaricomycotina</taxon>
        <taxon>Agaricomycetes</taxon>
        <taxon>Agaricomycetidae</taxon>
        <taxon>Agaricales</taxon>
        <taxon>Pleurotineae</taxon>
        <taxon>Pleurotaceae</taxon>
        <taxon>Pleurotus</taxon>
    </lineage>
</organism>